<protein>
    <submittedName>
        <fullName evidence="2">Mycolic acid cyclopropane synthetase-domain-containing protein</fullName>
    </submittedName>
</protein>
<keyword evidence="3" id="KW-1185">Reference proteome</keyword>
<dbReference type="AlphaFoldDB" id="A0A1Y2ADS5"/>
<reference evidence="2 3" key="1">
    <citation type="submission" date="2016-07" db="EMBL/GenBank/DDBJ databases">
        <title>Pervasive Adenine N6-methylation of Active Genes in Fungi.</title>
        <authorList>
            <consortium name="DOE Joint Genome Institute"/>
            <person name="Mondo S.J."/>
            <person name="Dannebaum R.O."/>
            <person name="Kuo R.C."/>
            <person name="Labutti K."/>
            <person name="Haridas S."/>
            <person name="Kuo A."/>
            <person name="Salamov A."/>
            <person name="Ahrendt S.R."/>
            <person name="Lipzen A."/>
            <person name="Sullivan W."/>
            <person name="Andreopoulos W.B."/>
            <person name="Clum A."/>
            <person name="Lindquist E."/>
            <person name="Daum C."/>
            <person name="Ramamoorthy G.K."/>
            <person name="Gryganskyi A."/>
            <person name="Culley D."/>
            <person name="Magnuson J.K."/>
            <person name="James T.Y."/>
            <person name="O'Malley M.A."/>
            <person name="Stajich J.E."/>
            <person name="Spatafora J.W."/>
            <person name="Visel A."/>
            <person name="Grigoriev I.V."/>
        </authorList>
    </citation>
    <scope>NUCLEOTIDE SEQUENCE [LARGE SCALE GENOMIC DNA]</scope>
    <source>
        <strain evidence="2 3">68-887.2</strain>
    </source>
</reference>
<dbReference type="CDD" id="cd02440">
    <property type="entry name" value="AdoMet_MTases"/>
    <property type="match status" value="1"/>
</dbReference>
<dbReference type="OrthoDB" id="8300214at2759"/>
<sequence length="519" mass="57508">MGHDMLTPPDSTPSTPAKSRFQDLEEPISSPVLSAPATSYSHSLLGVADNLTSTVASAVFSLGFPPALTGARMAILKAMSHAITWGQLVIETGDERHVFPSPSKRSELGLGEFEGQAVIVRVLQDTFWLRLVTLGDLGFAESYMAGECEVSDLAGVFKIFIKSKPHETANSISGVTTLSSRAMSLFTSITNSRFANTLSNSVSNIRAHYDLSNGMFSSFLSRDMTYSCGIFPELDRDLERKKGLANGYREGVDELEEAQLAKIRHIIRKADIRPGHRVLEIGSGWGSFAIEAVQTTGCTVDTITLSSQQKALAEKRVKAAGLAGRIRVWLMDYRALPDSWKGAFDRVVSIEMLEAVGKEFIPGYFGVIDSALNATGAACIQVITIPESRFEQYQKQVDFIQKWIFPGGFLPTVTYTIESIQKGAKNRLVVDSISNIGPHYARTLREWSERFHVNFDEKIAPALKLEHPEMSDEDVEVFRRKWNYYFCYCQVGFSERVLGDHIITMVREGNADYGCTTFE</sequence>
<proteinExistence type="predicted"/>
<feature type="region of interest" description="Disordered" evidence="1">
    <location>
        <begin position="1"/>
        <end position="23"/>
    </location>
</feature>
<gene>
    <name evidence="2" type="ORF">BCR39DRAFT_554997</name>
</gene>
<dbReference type="InterPro" id="IPR050723">
    <property type="entry name" value="CFA/CMAS"/>
</dbReference>
<dbReference type="InParanoid" id="A0A1Y2ADS5"/>
<dbReference type="SUPFAM" id="SSF53335">
    <property type="entry name" value="S-adenosyl-L-methionine-dependent methyltransferases"/>
    <property type="match status" value="1"/>
</dbReference>
<dbReference type="InterPro" id="IPR029063">
    <property type="entry name" value="SAM-dependent_MTases_sf"/>
</dbReference>
<dbReference type="Pfam" id="PF02353">
    <property type="entry name" value="CMAS"/>
    <property type="match status" value="1"/>
</dbReference>
<accession>A0A1Y2ADS5</accession>
<dbReference type="EMBL" id="MCFC01000128">
    <property type="protein sequence ID" value="ORY20671.1"/>
    <property type="molecule type" value="Genomic_DNA"/>
</dbReference>
<comment type="caution">
    <text evidence="2">The sequence shown here is derived from an EMBL/GenBank/DDBJ whole genome shotgun (WGS) entry which is preliminary data.</text>
</comment>
<dbReference type="STRING" id="71784.A0A1Y2ADS5"/>
<evidence type="ECO:0000313" key="3">
    <source>
        <dbReference type="Proteomes" id="UP000193986"/>
    </source>
</evidence>
<organism evidence="2 3">
    <name type="scientific">Naematelia encephala</name>
    <dbReference type="NCBI Taxonomy" id="71784"/>
    <lineage>
        <taxon>Eukaryota</taxon>
        <taxon>Fungi</taxon>
        <taxon>Dikarya</taxon>
        <taxon>Basidiomycota</taxon>
        <taxon>Agaricomycotina</taxon>
        <taxon>Tremellomycetes</taxon>
        <taxon>Tremellales</taxon>
        <taxon>Naemateliaceae</taxon>
        <taxon>Naematelia</taxon>
    </lineage>
</organism>
<dbReference type="PANTHER" id="PTHR43667">
    <property type="entry name" value="CYCLOPROPANE-FATTY-ACYL-PHOSPHOLIPID SYNTHASE"/>
    <property type="match status" value="1"/>
</dbReference>
<dbReference type="Proteomes" id="UP000193986">
    <property type="component" value="Unassembled WGS sequence"/>
</dbReference>
<name>A0A1Y2ADS5_9TREE</name>
<evidence type="ECO:0000313" key="2">
    <source>
        <dbReference type="EMBL" id="ORY20671.1"/>
    </source>
</evidence>
<dbReference type="PANTHER" id="PTHR43667:SF2">
    <property type="entry name" value="FATTY ACID C-METHYL TRANSFERASE"/>
    <property type="match status" value="1"/>
</dbReference>
<evidence type="ECO:0000256" key="1">
    <source>
        <dbReference type="SAM" id="MobiDB-lite"/>
    </source>
</evidence>
<dbReference type="Gene3D" id="3.40.50.150">
    <property type="entry name" value="Vaccinia Virus protein VP39"/>
    <property type="match status" value="1"/>
</dbReference>